<protein>
    <submittedName>
        <fullName evidence="1">Uncharacterized protein</fullName>
    </submittedName>
</protein>
<evidence type="ECO:0000313" key="2">
    <source>
        <dbReference type="Proteomes" id="UP001642484"/>
    </source>
</evidence>
<sequence length="140" mass="15894">MLASQRKNVLSAVEMVQVHFSWRACTKKFCPAVTCSSYVDNLGARGGFPHDFIEALLTTKNFYALWNLCLDDRKTLCGAQQKHFVKAFSCFPGMEHQFVGSFKRFEPKPKRHCESITLVAMLCSFYLCVAPWKPTQASTN</sequence>
<gene>
    <name evidence="1" type="ORF">CCMP2556_LOCUS23723</name>
</gene>
<reference evidence="1 2" key="1">
    <citation type="submission" date="2024-02" db="EMBL/GenBank/DDBJ databases">
        <authorList>
            <person name="Chen Y."/>
            <person name="Shah S."/>
            <person name="Dougan E. K."/>
            <person name="Thang M."/>
            <person name="Chan C."/>
        </authorList>
    </citation>
    <scope>NUCLEOTIDE SEQUENCE [LARGE SCALE GENOMIC DNA]</scope>
</reference>
<organism evidence="1 2">
    <name type="scientific">Durusdinium trenchii</name>
    <dbReference type="NCBI Taxonomy" id="1381693"/>
    <lineage>
        <taxon>Eukaryota</taxon>
        <taxon>Sar</taxon>
        <taxon>Alveolata</taxon>
        <taxon>Dinophyceae</taxon>
        <taxon>Suessiales</taxon>
        <taxon>Symbiodiniaceae</taxon>
        <taxon>Durusdinium</taxon>
    </lineage>
</organism>
<proteinExistence type="predicted"/>
<dbReference type="EMBL" id="CAXAMN010015236">
    <property type="protein sequence ID" value="CAK9045352.1"/>
    <property type="molecule type" value="Genomic_DNA"/>
</dbReference>
<keyword evidence="2" id="KW-1185">Reference proteome</keyword>
<name>A0ABP0M3R6_9DINO</name>
<evidence type="ECO:0000313" key="1">
    <source>
        <dbReference type="EMBL" id="CAK9045352.1"/>
    </source>
</evidence>
<accession>A0ABP0M3R6</accession>
<dbReference type="Proteomes" id="UP001642484">
    <property type="component" value="Unassembled WGS sequence"/>
</dbReference>
<comment type="caution">
    <text evidence="1">The sequence shown here is derived from an EMBL/GenBank/DDBJ whole genome shotgun (WGS) entry which is preliminary data.</text>
</comment>